<proteinExistence type="predicted"/>
<keyword evidence="2" id="KW-1185">Reference proteome</keyword>
<accession>A0A2A6C5N4</accession>
<organism evidence="1 2">
    <name type="scientific">Pristionchus pacificus</name>
    <name type="common">Parasitic nematode worm</name>
    <dbReference type="NCBI Taxonomy" id="54126"/>
    <lineage>
        <taxon>Eukaryota</taxon>
        <taxon>Metazoa</taxon>
        <taxon>Ecdysozoa</taxon>
        <taxon>Nematoda</taxon>
        <taxon>Chromadorea</taxon>
        <taxon>Rhabditida</taxon>
        <taxon>Rhabditina</taxon>
        <taxon>Diplogasteromorpha</taxon>
        <taxon>Diplogasteroidea</taxon>
        <taxon>Neodiplogasteridae</taxon>
        <taxon>Pristionchus</taxon>
    </lineage>
</organism>
<reference evidence="1" key="2">
    <citation type="submission" date="2022-06" db="UniProtKB">
        <authorList>
            <consortium name="EnsemblMetazoa"/>
        </authorList>
    </citation>
    <scope>IDENTIFICATION</scope>
    <source>
        <strain evidence="1">PS312</strain>
    </source>
</reference>
<dbReference type="Proteomes" id="UP000005239">
    <property type="component" value="Unassembled WGS sequence"/>
</dbReference>
<sequence length="156" mass="17197">MGILFEQQTSQVGWVLWAPSWTGVGPGAAAGASKGRGPWGRRRAGRTTPAAWLQLLQQPVRLQHAPIRRPVAAPQVQRSKITHTWNKYTNRRFSSSLSSVGSYCQRAITPISHLEAALLRSQPRGALVRAAADASLEQERSKINRPIKIKDQTTLI</sequence>
<evidence type="ECO:0000313" key="1">
    <source>
        <dbReference type="EnsemblMetazoa" id="PPA43575.1"/>
    </source>
</evidence>
<dbReference type="EnsemblMetazoa" id="PPA43575.1">
    <property type="protein sequence ID" value="PPA43575.1"/>
    <property type="gene ID" value="WBGene00281944"/>
</dbReference>
<accession>A0A8R1UYR9</accession>
<protein>
    <submittedName>
        <fullName evidence="1">Uncharacterized protein</fullName>
    </submittedName>
</protein>
<dbReference type="AlphaFoldDB" id="A0A2A6C5N4"/>
<gene>
    <name evidence="1" type="primary">WBGene00281944</name>
</gene>
<reference evidence="2" key="1">
    <citation type="journal article" date="2008" name="Nat. Genet.">
        <title>The Pristionchus pacificus genome provides a unique perspective on nematode lifestyle and parasitism.</title>
        <authorList>
            <person name="Dieterich C."/>
            <person name="Clifton S.W."/>
            <person name="Schuster L.N."/>
            <person name="Chinwalla A."/>
            <person name="Delehaunty K."/>
            <person name="Dinkelacker I."/>
            <person name="Fulton L."/>
            <person name="Fulton R."/>
            <person name="Godfrey J."/>
            <person name="Minx P."/>
            <person name="Mitreva M."/>
            <person name="Roeseler W."/>
            <person name="Tian H."/>
            <person name="Witte H."/>
            <person name="Yang S.P."/>
            <person name="Wilson R.K."/>
            <person name="Sommer R.J."/>
        </authorList>
    </citation>
    <scope>NUCLEOTIDE SEQUENCE [LARGE SCALE GENOMIC DNA]</scope>
    <source>
        <strain evidence="2">PS312</strain>
    </source>
</reference>
<name>A0A2A6C5N4_PRIPA</name>
<evidence type="ECO:0000313" key="2">
    <source>
        <dbReference type="Proteomes" id="UP000005239"/>
    </source>
</evidence>